<feature type="compositionally biased region" description="Low complexity" evidence="1">
    <location>
        <begin position="79"/>
        <end position="101"/>
    </location>
</feature>
<evidence type="ECO:0000256" key="1">
    <source>
        <dbReference type="SAM" id="MobiDB-lite"/>
    </source>
</evidence>
<keyword evidence="3" id="KW-1185">Reference proteome</keyword>
<comment type="caution">
    <text evidence="2">The sequence shown here is derived from an EMBL/GenBank/DDBJ whole genome shotgun (WGS) entry which is preliminary data.</text>
</comment>
<accession>A0ABR2GVU7</accession>
<organism evidence="2 3">
    <name type="scientific">Tritrichomonas musculus</name>
    <dbReference type="NCBI Taxonomy" id="1915356"/>
    <lineage>
        <taxon>Eukaryota</taxon>
        <taxon>Metamonada</taxon>
        <taxon>Parabasalia</taxon>
        <taxon>Tritrichomonadida</taxon>
        <taxon>Tritrichomonadidae</taxon>
        <taxon>Tritrichomonas</taxon>
    </lineage>
</organism>
<sequence>MAINLIISKNDQKQNHQNNLFASHSFGFSSQQIFGQKNPQYSTQKQNNKIDQQKRTHQTNNWNFERLSESQFQNHQQKEQNSSFSFSQSTQQNWGNPSQFNFQFSKQQSNQDELISNLNPSNSLQQNWNWKKSSKISFPSQQTQQKWSWGKQTGFTFDQQSNVNLQKKQTTPICWNWGGNTESSFHFNQS</sequence>
<proteinExistence type="predicted"/>
<dbReference type="EMBL" id="JAPFFF010000057">
    <property type="protein sequence ID" value="KAK8838064.1"/>
    <property type="molecule type" value="Genomic_DNA"/>
</dbReference>
<evidence type="ECO:0000313" key="3">
    <source>
        <dbReference type="Proteomes" id="UP001470230"/>
    </source>
</evidence>
<name>A0ABR2GVU7_9EUKA</name>
<protein>
    <submittedName>
        <fullName evidence="2">Uncharacterized protein</fullName>
    </submittedName>
</protein>
<evidence type="ECO:0000313" key="2">
    <source>
        <dbReference type="EMBL" id="KAK8838064.1"/>
    </source>
</evidence>
<gene>
    <name evidence="2" type="ORF">M9Y10_036015</name>
</gene>
<feature type="region of interest" description="Disordered" evidence="1">
    <location>
        <begin position="70"/>
        <end position="101"/>
    </location>
</feature>
<reference evidence="2 3" key="1">
    <citation type="submission" date="2024-04" db="EMBL/GenBank/DDBJ databases">
        <title>Tritrichomonas musculus Genome.</title>
        <authorList>
            <person name="Alves-Ferreira E."/>
            <person name="Grigg M."/>
            <person name="Lorenzi H."/>
            <person name="Galac M."/>
        </authorList>
    </citation>
    <scope>NUCLEOTIDE SEQUENCE [LARGE SCALE GENOMIC DNA]</scope>
    <source>
        <strain evidence="2 3">EAF2021</strain>
    </source>
</reference>
<feature type="region of interest" description="Disordered" evidence="1">
    <location>
        <begin position="37"/>
        <end position="56"/>
    </location>
</feature>
<feature type="compositionally biased region" description="Polar residues" evidence="1">
    <location>
        <begin position="37"/>
        <end position="50"/>
    </location>
</feature>
<dbReference type="Proteomes" id="UP001470230">
    <property type="component" value="Unassembled WGS sequence"/>
</dbReference>